<proteinExistence type="predicted"/>
<keyword evidence="1" id="KW-1185">Reference proteome</keyword>
<reference evidence="2" key="1">
    <citation type="journal article" date="2000" name="Structure">
        <title>Crystal structure of protein isoaspartyl methyltransferase. A catalyst for protein repair.</title>
        <authorList>
            <person name="Skinner M.M."/>
            <person name="Puvathingal J.M."/>
            <person name="Walter R.L."/>
            <person name="Friedman A.M."/>
        </authorList>
    </citation>
    <scope>NUCLEOTIDE SEQUENCE</scope>
</reference>
<dbReference type="Proteomes" id="UP000675920">
    <property type="component" value="Unplaced"/>
</dbReference>
<reference evidence="2" key="2">
    <citation type="submission" date="2025-08" db="UniProtKB">
        <authorList>
            <consortium name="RefSeq"/>
        </authorList>
    </citation>
    <scope>IDENTIFICATION</scope>
</reference>
<dbReference type="RefSeq" id="WP_425387964.1">
    <property type="nucleotide sequence ID" value="NZ_KI519499.1"/>
</dbReference>
<evidence type="ECO:0000313" key="1">
    <source>
        <dbReference type="Proteomes" id="UP000675920"/>
    </source>
</evidence>
<name>A0AC36KLC7_9BURK</name>
<protein>
    <submittedName>
        <fullName evidence="2">Protein-L-isoaspartate(D-aspartate) O-methyltransferase</fullName>
        <ecNumber evidence="2">2.1.1.77</ecNumber>
    </submittedName>
</protein>
<accession>A0AC36KLC7</accession>
<sequence length="249" mass="27034">MPRPASVTRASLPPQPSFPGANATRPPGARPPVDSVQGRRERLVRDLAARGLQDLAVLDALRTVPRDAFVDPALASRAYDDTALPIGHEQTISQPFTVGRMLELMRQGRPPGQRLARVLEVGTGCGYQAAVLGQIADMVFSIERIRALHELARSNLRPLRLANVRLHFGDGRVGLPHEGPFDGIVVAAAGFELPQELLDQLRVGGRLVAPVARGDGRQRLVVIDRTGRADWQRAEADDVHFVPLRSGTT</sequence>
<evidence type="ECO:0000313" key="2">
    <source>
        <dbReference type="RefSeq" id="WP_425387964.1"/>
    </source>
</evidence>
<dbReference type="EC" id="2.1.1.77" evidence="2"/>
<organism evidence="1 2">
    <name type="scientific">Derxia gummosa DSM 723</name>
    <dbReference type="NCBI Taxonomy" id="1121388"/>
    <lineage>
        <taxon>Bacteria</taxon>
        <taxon>Pseudomonadati</taxon>
        <taxon>Pseudomonadota</taxon>
        <taxon>Betaproteobacteria</taxon>
        <taxon>Burkholderiales</taxon>
        <taxon>Alcaligenaceae</taxon>
        <taxon>Derxia</taxon>
    </lineage>
</organism>